<dbReference type="EMBL" id="SRHE01000442">
    <property type="protein sequence ID" value="TWW08946.1"/>
    <property type="molecule type" value="Genomic_DNA"/>
</dbReference>
<proteinExistence type="predicted"/>
<dbReference type="Proteomes" id="UP000321083">
    <property type="component" value="Unassembled WGS sequence"/>
</dbReference>
<comment type="caution">
    <text evidence="1">The sequence shown here is derived from an EMBL/GenBank/DDBJ whole genome shotgun (WGS) entry which is preliminary data.</text>
</comment>
<reference evidence="1 2" key="2">
    <citation type="submission" date="2019-08" db="EMBL/GenBank/DDBJ databases">
        <authorList>
            <person name="Henke P."/>
        </authorList>
    </citation>
    <scope>NUCLEOTIDE SEQUENCE [LARGE SCALE GENOMIC DNA]</scope>
    <source>
        <strain evidence="1">Phe10_nw2017</strain>
    </source>
</reference>
<organism evidence="1 2">
    <name type="scientific">Planctomyces bekefii</name>
    <dbReference type="NCBI Taxonomy" id="1653850"/>
    <lineage>
        <taxon>Bacteria</taxon>
        <taxon>Pseudomonadati</taxon>
        <taxon>Planctomycetota</taxon>
        <taxon>Planctomycetia</taxon>
        <taxon>Planctomycetales</taxon>
        <taxon>Planctomycetaceae</taxon>
        <taxon>Planctomyces</taxon>
    </lineage>
</organism>
<dbReference type="Gene3D" id="3.40.50.300">
    <property type="entry name" value="P-loop containing nucleotide triphosphate hydrolases"/>
    <property type="match status" value="1"/>
</dbReference>
<accession>A0A5C6M2G8</accession>
<name>A0A5C6M2G8_9PLAN</name>
<evidence type="ECO:0000313" key="1">
    <source>
        <dbReference type="EMBL" id="TWW08946.1"/>
    </source>
</evidence>
<dbReference type="AlphaFoldDB" id="A0A5C6M2G8"/>
<keyword evidence="2" id="KW-1185">Reference proteome</keyword>
<evidence type="ECO:0000313" key="2">
    <source>
        <dbReference type="Proteomes" id="UP000321083"/>
    </source>
</evidence>
<sequence length="101" mass="11561">KSVRRFEDTKHLIPAGNLFELRFEDLEQAPADVLEKLHASLNLPGWDEAEAPIRKVVSGFSTYRKNSYRIDADTIKMLETRLRWVFDLYGYSLTQGDSAAA</sequence>
<dbReference type="InterPro" id="IPR027417">
    <property type="entry name" value="P-loop_NTPase"/>
</dbReference>
<protein>
    <recommendedName>
        <fullName evidence="3">Sulfotransferase domain-containing protein</fullName>
    </recommendedName>
</protein>
<feature type="non-terminal residue" evidence="1">
    <location>
        <position position="1"/>
    </location>
</feature>
<reference evidence="1 2" key="1">
    <citation type="submission" date="2019-08" db="EMBL/GenBank/DDBJ databases">
        <title>100 year-old enigma solved: identification of Planctomyces bekefii, the type genus and species of the phylum Planctomycetes.</title>
        <authorList>
            <person name="Svetlana D.N."/>
            <person name="Overmann J."/>
        </authorList>
    </citation>
    <scope>NUCLEOTIDE SEQUENCE [LARGE SCALE GENOMIC DNA]</scope>
    <source>
        <strain evidence="1">Phe10_nw2017</strain>
    </source>
</reference>
<evidence type="ECO:0008006" key="3">
    <source>
        <dbReference type="Google" id="ProtNLM"/>
    </source>
</evidence>
<dbReference type="SUPFAM" id="SSF52540">
    <property type="entry name" value="P-loop containing nucleoside triphosphate hydrolases"/>
    <property type="match status" value="1"/>
</dbReference>
<gene>
    <name evidence="1" type="ORF">E3A20_19220</name>
</gene>